<keyword evidence="8" id="KW-1185">Reference proteome</keyword>
<dbReference type="SUPFAM" id="SSF74788">
    <property type="entry name" value="Cullin repeat-like"/>
    <property type="match status" value="1"/>
</dbReference>
<keyword evidence="3" id="KW-0832">Ubl conjugation</keyword>
<evidence type="ECO:0000256" key="5">
    <source>
        <dbReference type="RuleBase" id="RU003829"/>
    </source>
</evidence>
<keyword evidence="2" id="KW-1017">Isopeptide bond</keyword>
<feature type="domain" description="Cullin family profile" evidence="6">
    <location>
        <begin position="420"/>
        <end position="660"/>
    </location>
</feature>
<evidence type="ECO:0000256" key="3">
    <source>
        <dbReference type="ARBA" id="ARBA00022843"/>
    </source>
</evidence>
<dbReference type="Gene3D" id="3.30.230.130">
    <property type="entry name" value="Cullin, Chain C, Domain 2"/>
    <property type="match status" value="1"/>
</dbReference>
<dbReference type="OrthoDB" id="27073at2759"/>
<organism evidence="7 8">
    <name type="scientific">Coemansia biformis</name>
    <dbReference type="NCBI Taxonomy" id="1286918"/>
    <lineage>
        <taxon>Eukaryota</taxon>
        <taxon>Fungi</taxon>
        <taxon>Fungi incertae sedis</taxon>
        <taxon>Zoopagomycota</taxon>
        <taxon>Kickxellomycotina</taxon>
        <taxon>Kickxellomycetes</taxon>
        <taxon>Kickxellales</taxon>
        <taxon>Kickxellaceae</taxon>
        <taxon>Coemansia</taxon>
    </lineage>
</organism>
<comment type="caution">
    <text evidence="7">The sequence shown here is derived from an EMBL/GenBank/DDBJ whole genome shotgun (WGS) entry which is preliminary data.</text>
</comment>
<evidence type="ECO:0000313" key="8">
    <source>
        <dbReference type="Proteomes" id="UP001143981"/>
    </source>
</evidence>
<dbReference type="SMART" id="SM00884">
    <property type="entry name" value="Cullin_Nedd8"/>
    <property type="match status" value="1"/>
</dbReference>
<evidence type="ECO:0000256" key="1">
    <source>
        <dbReference type="ARBA" id="ARBA00006019"/>
    </source>
</evidence>
<dbReference type="SUPFAM" id="SSF75632">
    <property type="entry name" value="Cullin homology domain"/>
    <property type="match status" value="1"/>
</dbReference>
<dbReference type="InterPro" id="IPR016157">
    <property type="entry name" value="Cullin_CS"/>
</dbReference>
<dbReference type="EMBL" id="JANBOI010000056">
    <property type="protein sequence ID" value="KAJ1734802.1"/>
    <property type="molecule type" value="Genomic_DNA"/>
</dbReference>
<sequence>MSFASKRPGGRILPVTRLTPQVNPQEQFAKLAAAIEEIYNHNASKLLFEELYRIGYGLVLSKNGALAYDGVKGVLEAHLRRCVRQDILGHADAAQAAPTPTSSDALLSSVRVLWSEHVTAMLIIKDILMYVDRVYVENAHVLPVYEMGMCVFRDQVLLAPQRRLSADVAKAVLGQIAAERRGAEVGRGVLRGVVDMLVELQDTSQLGTVYEAALEPQLLLETRTHYEGVAGARLTDHGAAAYARAAQDDIDAEMGRADAYLTPSTGASLRRVLLDELISKRANEILTTPGAGLVQLLDQRDAGALRVLFGLYSPLPAALEVLHSGIHSHILELGKLSAESLAPLSVGPNPEGAGCTEAAQPVPPVLSVAAKTAVALRWVQDVLALYDVYDGLLREAFGESQDMRKAIHDAFIQIINANSRAAELLSLFIDESLRSGLKRKGEQEAEHLLERSVLMFRFLQNKDAFEHYYKSHLAKRLLFGRSLSDDAEQSLVSKLKVECGSQFTLKLEGMFKDMQLSADLAQGFKDAGVASELGFEMNVSVLTPTFWPALAPPMPDETKRDMRSVRPPAGPLRHAVELFSDTYLERHSGRRLEWQYNMGSADIKVQFGGRTHELNVSTYQMFILMLFADTEEDAPLTAAAIQERTRIPWEVLVRQLQSLACAKYKILAKAPASRTISPTDTFVFNSEFTSPQYRVRIPAVAARSSVEGEKEKAASLASIGKERQYLIEAALVRIMKARKQVMHEQLVSEAVSQLAGRFLPTPKMVKDAVGRLIDREYLQRSPDDPRLYVYLA</sequence>
<dbReference type="PROSITE" id="PS01256">
    <property type="entry name" value="CULLIN_1"/>
    <property type="match status" value="1"/>
</dbReference>
<dbReference type="Gene3D" id="1.10.10.10">
    <property type="entry name" value="Winged helix-like DNA-binding domain superfamily/Winged helix DNA-binding domain"/>
    <property type="match status" value="1"/>
</dbReference>
<dbReference type="Gene3D" id="1.20.1310.10">
    <property type="entry name" value="Cullin Repeats"/>
    <property type="match status" value="4"/>
</dbReference>
<comment type="similarity">
    <text evidence="1 4 5">Belongs to the cullin family.</text>
</comment>
<dbReference type="Pfam" id="PF26557">
    <property type="entry name" value="Cullin_AB"/>
    <property type="match status" value="1"/>
</dbReference>
<dbReference type="InterPro" id="IPR016158">
    <property type="entry name" value="Cullin_homology"/>
</dbReference>
<evidence type="ECO:0000259" key="6">
    <source>
        <dbReference type="PROSITE" id="PS50069"/>
    </source>
</evidence>
<dbReference type="FunFam" id="1.20.1310.10:FF:000002">
    <property type="entry name" value="cullin-3 isoform X1"/>
    <property type="match status" value="1"/>
</dbReference>
<dbReference type="InterPro" id="IPR016159">
    <property type="entry name" value="Cullin_repeat-like_dom_sf"/>
</dbReference>
<evidence type="ECO:0000256" key="2">
    <source>
        <dbReference type="ARBA" id="ARBA00022499"/>
    </source>
</evidence>
<accession>A0A9W8D0M6</accession>
<dbReference type="Proteomes" id="UP001143981">
    <property type="component" value="Unassembled WGS sequence"/>
</dbReference>
<dbReference type="GO" id="GO:0006511">
    <property type="term" value="P:ubiquitin-dependent protein catabolic process"/>
    <property type="evidence" value="ECO:0007669"/>
    <property type="project" value="InterPro"/>
</dbReference>
<dbReference type="InterPro" id="IPR036388">
    <property type="entry name" value="WH-like_DNA-bd_sf"/>
</dbReference>
<dbReference type="Pfam" id="PF00888">
    <property type="entry name" value="Cullin"/>
    <property type="match status" value="1"/>
</dbReference>
<dbReference type="InterPro" id="IPR059120">
    <property type="entry name" value="Cullin-like_AB"/>
</dbReference>
<evidence type="ECO:0000313" key="7">
    <source>
        <dbReference type="EMBL" id="KAJ1734802.1"/>
    </source>
</evidence>
<protein>
    <recommendedName>
        <fullName evidence="6">Cullin family profile domain-containing protein</fullName>
    </recommendedName>
</protein>
<dbReference type="PANTHER" id="PTHR11932">
    <property type="entry name" value="CULLIN"/>
    <property type="match status" value="1"/>
</dbReference>
<dbReference type="FunFam" id="1.10.10.10:FF:000014">
    <property type="entry name" value="Cullin 1"/>
    <property type="match status" value="1"/>
</dbReference>
<dbReference type="InterPro" id="IPR001373">
    <property type="entry name" value="Cullin_N"/>
</dbReference>
<dbReference type="PROSITE" id="PS50069">
    <property type="entry name" value="CULLIN_2"/>
    <property type="match status" value="1"/>
</dbReference>
<dbReference type="InterPro" id="IPR036317">
    <property type="entry name" value="Cullin_homology_sf"/>
</dbReference>
<dbReference type="GO" id="GO:0031625">
    <property type="term" value="F:ubiquitin protein ligase binding"/>
    <property type="evidence" value="ECO:0007669"/>
    <property type="project" value="InterPro"/>
</dbReference>
<dbReference type="InterPro" id="IPR045093">
    <property type="entry name" value="Cullin"/>
</dbReference>
<dbReference type="Pfam" id="PF10557">
    <property type="entry name" value="Cullin_Nedd8"/>
    <property type="match status" value="1"/>
</dbReference>
<reference evidence="7" key="1">
    <citation type="submission" date="2022-07" db="EMBL/GenBank/DDBJ databases">
        <title>Phylogenomic reconstructions and comparative analyses of Kickxellomycotina fungi.</title>
        <authorList>
            <person name="Reynolds N.K."/>
            <person name="Stajich J.E."/>
            <person name="Barry K."/>
            <person name="Grigoriev I.V."/>
            <person name="Crous P."/>
            <person name="Smith M.E."/>
        </authorList>
    </citation>
    <scope>NUCLEOTIDE SEQUENCE</scope>
    <source>
        <strain evidence="7">BCRC 34381</strain>
    </source>
</reference>
<gene>
    <name evidence="7" type="ORF">LPJ61_000882</name>
</gene>
<name>A0A9W8D0M6_9FUNG</name>
<dbReference type="AlphaFoldDB" id="A0A9W8D0M6"/>
<dbReference type="SMART" id="SM00182">
    <property type="entry name" value="CULLIN"/>
    <property type="match status" value="1"/>
</dbReference>
<dbReference type="InterPro" id="IPR036390">
    <property type="entry name" value="WH_DNA-bd_sf"/>
</dbReference>
<dbReference type="GO" id="GO:0031461">
    <property type="term" value="C:cullin-RING ubiquitin ligase complex"/>
    <property type="evidence" value="ECO:0007669"/>
    <property type="project" value="InterPro"/>
</dbReference>
<dbReference type="SUPFAM" id="SSF46785">
    <property type="entry name" value="Winged helix' DNA-binding domain"/>
    <property type="match status" value="1"/>
</dbReference>
<proteinExistence type="inferred from homology"/>
<evidence type="ECO:0000256" key="4">
    <source>
        <dbReference type="PROSITE-ProRule" id="PRU00330"/>
    </source>
</evidence>
<dbReference type="InterPro" id="IPR019559">
    <property type="entry name" value="Cullin_neddylation_domain"/>
</dbReference>